<evidence type="ECO:0000256" key="2">
    <source>
        <dbReference type="ARBA" id="ARBA00022490"/>
    </source>
</evidence>
<comment type="caution">
    <text evidence="5">The sequence shown here is derived from an EMBL/GenBank/DDBJ whole genome shotgun (WGS) entry which is preliminary data.</text>
</comment>
<name>V8G8R6_9BURK</name>
<dbReference type="AlphaFoldDB" id="V8G8R6"/>
<dbReference type="Gene3D" id="3.40.50.720">
    <property type="entry name" value="NAD(P)-binding Rossmann-like Domain"/>
    <property type="match status" value="1"/>
</dbReference>
<organism evidence="5 6">
    <name type="scientific">Pelistega indica</name>
    <dbReference type="NCBI Taxonomy" id="1414851"/>
    <lineage>
        <taxon>Bacteria</taxon>
        <taxon>Pseudomonadati</taxon>
        <taxon>Pseudomonadota</taxon>
        <taxon>Betaproteobacteria</taxon>
        <taxon>Burkholderiales</taxon>
        <taxon>Alcaligenaceae</taxon>
        <taxon>Pelistega</taxon>
    </lineage>
</organism>
<dbReference type="Pfam" id="PF00106">
    <property type="entry name" value="adh_short"/>
    <property type="match status" value="1"/>
</dbReference>
<dbReference type="PROSITE" id="PS00061">
    <property type="entry name" value="ADH_SHORT"/>
    <property type="match status" value="1"/>
</dbReference>
<evidence type="ECO:0000256" key="3">
    <source>
        <dbReference type="ARBA" id="ARBA00022857"/>
    </source>
</evidence>
<dbReference type="PANTHER" id="PTHR44085">
    <property type="entry name" value="SEPIAPTERIN REDUCTASE"/>
    <property type="match status" value="1"/>
</dbReference>
<keyword evidence="3" id="KW-0521">NADP</keyword>
<reference evidence="5 6" key="1">
    <citation type="submission" date="2013-11" db="EMBL/GenBank/DDBJ databases">
        <title>Genomic analysis of Pelistega sp. HM-7.</title>
        <authorList>
            <person name="Kumbhare S.V."/>
            <person name="Shetty S.A."/>
            <person name="Sharma O."/>
            <person name="Dhotre D.P."/>
        </authorList>
    </citation>
    <scope>NUCLEOTIDE SEQUENCE [LARGE SCALE GENOMIC DNA]</scope>
    <source>
        <strain evidence="5 6">HM-7</strain>
    </source>
</reference>
<comment type="subcellular location">
    <subcellularLocation>
        <location evidence="1">Cytoplasm</location>
    </subcellularLocation>
</comment>
<dbReference type="RefSeq" id="WP_023950109.1">
    <property type="nucleotide sequence ID" value="NZ_AYSV01000065.1"/>
</dbReference>
<keyword evidence="6" id="KW-1185">Reference proteome</keyword>
<dbReference type="InterPro" id="IPR036291">
    <property type="entry name" value="NAD(P)-bd_dom_sf"/>
</dbReference>
<dbReference type="PRINTS" id="PR00081">
    <property type="entry name" value="GDHRDH"/>
</dbReference>
<evidence type="ECO:0000313" key="5">
    <source>
        <dbReference type="EMBL" id="ETD72466.1"/>
    </source>
</evidence>
<sequence length="252" mass="27463">MTIAIVTGASRGLGLALAEKLAKECKVLITIARQDEIETISSFAKQFGCQHIHFSANLSDMEQVSCIARQIDSYLNQSFDNYLLINNAGELGPIKQFNGLTSDKAQEIAHTFNLNIASVITLTSVFLTACQQHSGANIQVINISSGAARSAYPGWAVYCASKAALDRYSEVAQLEAPFAKIVSLAPGVLDTGMQANIRNSTVDDFPNLQRFKDLHTNQALSAPYEVADKILKYRLSDDFATQTLADIRLIKD</sequence>
<dbReference type="InterPro" id="IPR002347">
    <property type="entry name" value="SDR_fam"/>
</dbReference>
<gene>
    <name evidence="5" type="ORF">V757_04015</name>
</gene>
<dbReference type="InterPro" id="IPR051721">
    <property type="entry name" value="Biopterin_syn/organic_redct"/>
</dbReference>
<dbReference type="SUPFAM" id="SSF51735">
    <property type="entry name" value="NAD(P)-binding Rossmann-fold domains"/>
    <property type="match status" value="1"/>
</dbReference>
<dbReference type="InterPro" id="IPR020904">
    <property type="entry name" value="Sc_DH/Rdtase_CS"/>
</dbReference>
<keyword evidence="4" id="KW-0560">Oxidoreductase</keyword>
<dbReference type="GO" id="GO:0005737">
    <property type="term" value="C:cytoplasm"/>
    <property type="evidence" value="ECO:0007669"/>
    <property type="project" value="UniProtKB-SubCell"/>
</dbReference>
<keyword evidence="2" id="KW-0963">Cytoplasm</keyword>
<evidence type="ECO:0000256" key="1">
    <source>
        <dbReference type="ARBA" id="ARBA00004496"/>
    </source>
</evidence>
<evidence type="ECO:0000256" key="4">
    <source>
        <dbReference type="ARBA" id="ARBA00023002"/>
    </source>
</evidence>
<dbReference type="OrthoDB" id="9794387at2"/>
<evidence type="ECO:0000313" key="6">
    <source>
        <dbReference type="Proteomes" id="UP000018766"/>
    </source>
</evidence>
<proteinExistence type="predicted"/>
<dbReference type="PANTHER" id="PTHR44085:SF2">
    <property type="entry name" value="SEPIAPTERIN REDUCTASE"/>
    <property type="match status" value="1"/>
</dbReference>
<dbReference type="GO" id="GO:0004757">
    <property type="term" value="F:sepiapterin reductase (NADP+) activity"/>
    <property type="evidence" value="ECO:0007669"/>
    <property type="project" value="TreeGrafter"/>
</dbReference>
<dbReference type="Proteomes" id="UP000018766">
    <property type="component" value="Unassembled WGS sequence"/>
</dbReference>
<protein>
    <submittedName>
        <fullName evidence="5">Short-chain dehydrogenase</fullName>
    </submittedName>
</protein>
<dbReference type="GO" id="GO:0006729">
    <property type="term" value="P:tetrahydrobiopterin biosynthetic process"/>
    <property type="evidence" value="ECO:0007669"/>
    <property type="project" value="TreeGrafter"/>
</dbReference>
<accession>V8G8R6</accession>
<dbReference type="EMBL" id="AYSV01000065">
    <property type="protein sequence ID" value="ETD72466.1"/>
    <property type="molecule type" value="Genomic_DNA"/>
</dbReference>